<keyword evidence="1" id="KW-0812">Transmembrane</keyword>
<protein>
    <submittedName>
        <fullName evidence="2">YrdB family protein</fullName>
    </submittedName>
</protein>
<feature type="transmembrane region" description="Helical" evidence="1">
    <location>
        <begin position="90"/>
        <end position="108"/>
    </location>
</feature>
<dbReference type="InterPro" id="IPR021214">
    <property type="entry name" value="DUF2568"/>
</dbReference>
<keyword evidence="1" id="KW-0472">Membrane</keyword>
<keyword evidence="1" id="KW-1133">Transmembrane helix</keyword>
<dbReference type="EMBL" id="JBHTOD010000005">
    <property type="protein sequence ID" value="MFD1455502.1"/>
    <property type="molecule type" value="Genomic_DNA"/>
</dbReference>
<keyword evidence="3" id="KW-1185">Reference proteome</keyword>
<dbReference type="RefSeq" id="WP_203645095.1">
    <property type="nucleotide sequence ID" value="NZ_BOLN01000005.1"/>
</dbReference>
<sequence>MHILFQINALLRFLLEMITLIALAFVGFTKYTLPLNLLMGILVPIVIYVIWSICMAPLSPNRVGLLLRVTIEIIIFGLCSYMIITKISLRVGTVYGVIVALNAIMAHIGEGIYGSSLSIAPE</sequence>
<feature type="transmembrane region" description="Helical" evidence="1">
    <location>
        <begin position="65"/>
        <end position="84"/>
    </location>
</feature>
<organism evidence="2 3">
    <name type="scientific">Levilactobacillus lanxiensis</name>
    <dbReference type="NCBI Taxonomy" id="2799568"/>
    <lineage>
        <taxon>Bacteria</taxon>
        <taxon>Bacillati</taxon>
        <taxon>Bacillota</taxon>
        <taxon>Bacilli</taxon>
        <taxon>Lactobacillales</taxon>
        <taxon>Lactobacillaceae</taxon>
        <taxon>Levilactobacillus</taxon>
    </lineage>
</organism>
<comment type="caution">
    <text evidence="2">The sequence shown here is derived from an EMBL/GenBank/DDBJ whole genome shotgun (WGS) entry which is preliminary data.</text>
</comment>
<feature type="transmembrane region" description="Helical" evidence="1">
    <location>
        <begin position="9"/>
        <end position="29"/>
    </location>
</feature>
<accession>A0ABW4D6N1</accession>
<dbReference type="Pfam" id="PF10823">
    <property type="entry name" value="DUF2568"/>
    <property type="match status" value="1"/>
</dbReference>
<proteinExistence type="predicted"/>
<evidence type="ECO:0000313" key="2">
    <source>
        <dbReference type="EMBL" id="MFD1455502.1"/>
    </source>
</evidence>
<dbReference type="Proteomes" id="UP001597189">
    <property type="component" value="Unassembled WGS sequence"/>
</dbReference>
<evidence type="ECO:0000313" key="3">
    <source>
        <dbReference type="Proteomes" id="UP001597189"/>
    </source>
</evidence>
<reference evidence="3" key="1">
    <citation type="journal article" date="2019" name="Int. J. Syst. Evol. Microbiol.">
        <title>The Global Catalogue of Microorganisms (GCM) 10K type strain sequencing project: providing services to taxonomists for standard genome sequencing and annotation.</title>
        <authorList>
            <consortium name="The Broad Institute Genomics Platform"/>
            <consortium name="The Broad Institute Genome Sequencing Center for Infectious Disease"/>
            <person name="Wu L."/>
            <person name="Ma J."/>
        </authorList>
    </citation>
    <scope>NUCLEOTIDE SEQUENCE [LARGE SCALE GENOMIC DNA]</scope>
    <source>
        <strain evidence="3">CCM 8979</strain>
    </source>
</reference>
<feature type="transmembrane region" description="Helical" evidence="1">
    <location>
        <begin position="35"/>
        <end position="58"/>
    </location>
</feature>
<gene>
    <name evidence="2" type="ORF">ACFQ44_07350</name>
</gene>
<evidence type="ECO:0000256" key="1">
    <source>
        <dbReference type="SAM" id="Phobius"/>
    </source>
</evidence>
<name>A0ABW4D6N1_9LACO</name>